<name>A0A8J4A7X8_9ACTN</name>
<evidence type="ECO:0008006" key="4">
    <source>
        <dbReference type="Google" id="ProtNLM"/>
    </source>
</evidence>
<proteinExistence type="predicted"/>
<keyword evidence="3" id="KW-1185">Reference proteome</keyword>
<protein>
    <recommendedName>
        <fullName evidence="4">Secreted protein</fullName>
    </recommendedName>
</protein>
<organism evidence="2 3">
    <name type="scientific">Virgisporangium ochraceum</name>
    <dbReference type="NCBI Taxonomy" id="65505"/>
    <lineage>
        <taxon>Bacteria</taxon>
        <taxon>Bacillati</taxon>
        <taxon>Actinomycetota</taxon>
        <taxon>Actinomycetes</taxon>
        <taxon>Micromonosporales</taxon>
        <taxon>Micromonosporaceae</taxon>
        <taxon>Virgisporangium</taxon>
    </lineage>
</organism>
<keyword evidence="1" id="KW-0732">Signal</keyword>
<dbReference type="EMBL" id="BOPH01000167">
    <property type="protein sequence ID" value="GIJ75540.1"/>
    <property type="molecule type" value="Genomic_DNA"/>
</dbReference>
<feature type="signal peptide" evidence="1">
    <location>
        <begin position="1"/>
        <end position="28"/>
    </location>
</feature>
<dbReference type="Proteomes" id="UP000635606">
    <property type="component" value="Unassembled WGS sequence"/>
</dbReference>
<evidence type="ECO:0000256" key="1">
    <source>
        <dbReference type="SAM" id="SignalP"/>
    </source>
</evidence>
<evidence type="ECO:0000313" key="2">
    <source>
        <dbReference type="EMBL" id="GIJ75540.1"/>
    </source>
</evidence>
<comment type="caution">
    <text evidence="2">The sequence shown here is derived from an EMBL/GenBank/DDBJ whole genome shotgun (WGS) entry which is preliminary data.</text>
</comment>
<evidence type="ECO:0000313" key="3">
    <source>
        <dbReference type="Proteomes" id="UP000635606"/>
    </source>
</evidence>
<feature type="chain" id="PRO_5035320593" description="Secreted protein" evidence="1">
    <location>
        <begin position="29"/>
        <end position="194"/>
    </location>
</feature>
<gene>
    <name evidence="2" type="ORF">Voc01_104570</name>
</gene>
<sequence length="194" mass="21325">MRKQMVRAFAGALAVLVLTALAAAPAQARPQSTERLTSVATTSTIIDPTTGAEIIVAFQIDAAAMAAARSAMAATEEGCRTVTSYYIIYFSIPYYRELLRWKFRHSWCWELRSVNQVTTSEARVAKDPTIKMTGTWNKSTGRVPAAVVETKFQGMNFQYCPIVGAAVACFGQFDPIIDVDLSWRGAYIDHTQLG</sequence>
<dbReference type="RefSeq" id="WP_203935302.1">
    <property type="nucleotide sequence ID" value="NZ_BOPH01000167.1"/>
</dbReference>
<accession>A0A8J4A7X8</accession>
<reference evidence="2" key="1">
    <citation type="submission" date="2021-01" db="EMBL/GenBank/DDBJ databases">
        <title>Whole genome shotgun sequence of Virgisporangium ochraceum NBRC 16418.</title>
        <authorList>
            <person name="Komaki H."/>
            <person name="Tamura T."/>
        </authorList>
    </citation>
    <scope>NUCLEOTIDE SEQUENCE</scope>
    <source>
        <strain evidence="2">NBRC 16418</strain>
    </source>
</reference>
<dbReference type="AlphaFoldDB" id="A0A8J4A7X8"/>